<evidence type="ECO:0000256" key="3">
    <source>
        <dbReference type="ARBA" id="ARBA00022603"/>
    </source>
</evidence>
<protein>
    <recommendedName>
        <fullName evidence="7">tRNA (guanine-N(7)-)-methyltransferase</fullName>
        <ecNumber evidence="7">2.1.1.33</ecNumber>
    </recommendedName>
    <alternativeName>
        <fullName evidence="7">tRNA (guanine(46)-N(7))-methyltransferase</fullName>
    </alternativeName>
    <alternativeName>
        <fullName evidence="7">tRNA(m7G46)-methyltransferase</fullName>
    </alternativeName>
</protein>
<evidence type="ECO:0000256" key="2">
    <source>
        <dbReference type="ARBA" id="ARBA00003015"/>
    </source>
</evidence>
<dbReference type="EC" id="2.1.1.33" evidence="7"/>
<dbReference type="EMBL" id="JABGBW010000002">
    <property type="protein sequence ID" value="MBC2575717.1"/>
    <property type="molecule type" value="Genomic_DNA"/>
</dbReference>
<dbReference type="Gene3D" id="3.40.50.150">
    <property type="entry name" value="Vaccinia Virus protein VP39"/>
    <property type="match status" value="1"/>
</dbReference>
<dbReference type="InterPro" id="IPR055361">
    <property type="entry name" value="tRNA_methyltr_TrmB_bact"/>
</dbReference>
<feature type="binding site" evidence="7">
    <location>
        <position position="153"/>
    </location>
    <ligand>
        <name>substrate</name>
    </ligand>
</feature>
<evidence type="ECO:0000256" key="5">
    <source>
        <dbReference type="ARBA" id="ARBA00022691"/>
    </source>
</evidence>
<evidence type="ECO:0000256" key="6">
    <source>
        <dbReference type="ARBA" id="ARBA00022694"/>
    </source>
</evidence>
<dbReference type="InterPro" id="IPR003358">
    <property type="entry name" value="tRNA_(Gua-N-7)_MeTrfase_Trmb"/>
</dbReference>
<evidence type="ECO:0000256" key="7">
    <source>
        <dbReference type="HAMAP-Rule" id="MF_01057"/>
    </source>
</evidence>
<proteinExistence type="inferred from homology"/>
<dbReference type="InterPro" id="IPR029063">
    <property type="entry name" value="SAM-dependent_MTases_sf"/>
</dbReference>
<comment type="caution">
    <text evidence="7">Lacks conserved residue(s) required for the propagation of feature annotation.</text>
</comment>
<comment type="similarity">
    <text evidence="7">Belongs to the class I-like SAM-binding methyltransferase superfamily. TrmB family.</text>
</comment>
<dbReference type="NCBIfam" id="TIGR00091">
    <property type="entry name" value="tRNA (guanosine(46)-N7)-methyltransferase TrmB"/>
    <property type="match status" value="1"/>
</dbReference>
<dbReference type="GO" id="GO:0008176">
    <property type="term" value="F:tRNA (guanine(46)-N7)-methyltransferase activity"/>
    <property type="evidence" value="ECO:0007669"/>
    <property type="project" value="UniProtKB-EC"/>
</dbReference>
<dbReference type="PANTHER" id="PTHR23417:SF14">
    <property type="entry name" value="PENTACOTRIPEPTIDE-REPEAT REGION OF PRORP DOMAIN-CONTAINING PROTEIN"/>
    <property type="match status" value="1"/>
</dbReference>
<feature type="binding site" evidence="7">
    <location>
        <begin position="222"/>
        <end position="225"/>
    </location>
    <ligand>
        <name>substrate</name>
    </ligand>
</feature>
<dbReference type="HAMAP" id="MF_01057">
    <property type="entry name" value="tRNA_methyltr_TrmB"/>
    <property type="match status" value="1"/>
</dbReference>
<evidence type="ECO:0000313" key="8">
    <source>
        <dbReference type="EMBL" id="MBC2575717.1"/>
    </source>
</evidence>
<evidence type="ECO:0000256" key="4">
    <source>
        <dbReference type="ARBA" id="ARBA00022679"/>
    </source>
</evidence>
<accession>A0ABR6TJY0</accession>
<evidence type="ECO:0000256" key="1">
    <source>
        <dbReference type="ARBA" id="ARBA00000142"/>
    </source>
</evidence>
<keyword evidence="3 7" id="KW-0489">Methyltransferase</keyword>
<dbReference type="NCBIfam" id="NF001080">
    <property type="entry name" value="PRK00121.2-2"/>
    <property type="match status" value="1"/>
</dbReference>
<reference evidence="8 9" key="1">
    <citation type="submission" date="2020-05" db="EMBL/GenBank/DDBJ databases">
        <title>Draft genome of xy-202 and genomic insight in genome of the genus Peptostreptococcus.</title>
        <authorList>
            <person name="Zhang Z."/>
        </authorList>
    </citation>
    <scope>NUCLEOTIDE SEQUENCE [LARGE SCALE GENOMIC DNA]</scope>
    <source>
        <strain evidence="8 9">DSM 27025</strain>
    </source>
</reference>
<feature type="binding site" evidence="7">
    <location>
        <position position="75"/>
    </location>
    <ligand>
        <name>S-adenosyl-L-methionine</name>
        <dbReference type="ChEBI" id="CHEBI:59789"/>
    </ligand>
</feature>
<feature type="binding site" evidence="7">
    <location>
        <position position="100"/>
    </location>
    <ligand>
        <name>S-adenosyl-L-methionine</name>
        <dbReference type="ChEBI" id="CHEBI:59789"/>
    </ligand>
</feature>
<keyword evidence="9" id="KW-1185">Reference proteome</keyword>
<dbReference type="RefSeq" id="WP_185623745.1">
    <property type="nucleotide sequence ID" value="NZ_JABGBW010000002.1"/>
</dbReference>
<dbReference type="PROSITE" id="PS51625">
    <property type="entry name" value="SAM_MT_TRMB"/>
    <property type="match status" value="1"/>
</dbReference>
<sequence length="244" mass="28974">MRRRKKKGSDEKLLSYKDFIVNGMIKQASPKDNSGDCTLFDYRILIEDEIYKDIINNYKGKWNIFFENENPIHIEVGTGRGKFITTLAKENPDINYIALEVKEEVLVKAVEKADKLNLNNIAFLWGNVELLDTYFDDDELDRIYINFCDPWHKNRYAKKRLTHHNFLELYRKKLKNNSEIHFKTDNSALFEFSLNEFCNNDWKLKNISLNLAKSSWTGNITTEYEDRYMNLGMPIYRLEAKDIR</sequence>
<organism evidence="8 9">
    <name type="scientific">Peptostreptococcus canis</name>
    <dbReference type="NCBI Taxonomy" id="1159213"/>
    <lineage>
        <taxon>Bacteria</taxon>
        <taxon>Bacillati</taxon>
        <taxon>Bacillota</taxon>
        <taxon>Clostridia</taxon>
        <taxon>Peptostreptococcales</taxon>
        <taxon>Peptostreptococcaceae</taxon>
        <taxon>Peptostreptococcus</taxon>
    </lineage>
</organism>
<gene>
    <name evidence="7 8" type="primary">trmB</name>
    <name evidence="8" type="ORF">HLB29_03365</name>
</gene>
<comment type="pathway">
    <text evidence="7">tRNA modification; N(7)-methylguanine-tRNA biosynthesis.</text>
</comment>
<dbReference type="PANTHER" id="PTHR23417">
    <property type="entry name" value="3-DEOXY-D-MANNO-OCTULOSONIC-ACID TRANSFERASE/TRNA GUANINE-N 7 - -METHYLTRANSFERASE"/>
    <property type="match status" value="1"/>
</dbReference>
<keyword evidence="5 7" id="KW-0949">S-adenosyl-L-methionine</keyword>
<dbReference type="Proteomes" id="UP000713904">
    <property type="component" value="Unassembled WGS sequence"/>
</dbReference>
<comment type="function">
    <text evidence="2 7">Catalyzes the formation of N(7)-methylguanine at position 46 (m7G46) in tRNA.</text>
</comment>
<feature type="binding site" evidence="7">
    <location>
        <position position="185"/>
    </location>
    <ligand>
        <name>substrate</name>
    </ligand>
</feature>
<name>A0ABR6TJY0_9FIRM</name>
<evidence type="ECO:0000313" key="9">
    <source>
        <dbReference type="Proteomes" id="UP000713904"/>
    </source>
</evidence>
<keyword evidence="6 7" id="KW-0819">tRNA processing</keyword>
<dbReference type="SUPFAM" id="SSF53335">
    <property type="entry name" value="S-adenosyl-L-methionine-dependent methyltransferases"/>
    <property type="match status" value="1"/>
</dbReference>
<dbReference type="Pfam" id="PF02390">
    <property type="entry name" value="Methyltransf_4"/>
    <property type="match status" value="1"/>
</dbReference>
<feature type="binding site" evidence="7">
    <location>
        <position position="127"/>
    </location>
    <ligand>
        <name>S-adenosyl-L-methionine</name>
        <dbReference type="ChEBI" id="CHEBI:59789"/>
    </ligand>
</feature>
<comment type="catalytic activity">
    <reaction evidence="1 7">
        <text>guanosine(46) in tRNA + S-adenosyl-L-methionine = N(7)-methylguanosine(46) in tRNA + S-adenosyl-L-homocysteine</text>
        <dbReference type="Rhea" id="RHEA:42708"/>
        <dbReference type="Rhea" id="RHEA-COMP:10188"/>
        <dbReference type="Rhea" id="RHEA-COMP:10189"/>
        <dbReference type="ChEBI" id="CHEBI:57856"/>
        <dbReference type="ChEBI" id="CHEBI:59789"/>
        <dbReference type="ChEBI" id="CHEBI:74269"/>
        <dbReference type="ChEBI" id="CHEBI:74480"/>
        <dbReference type="EC" id="2.1.1.33"/>
    </reaction>
</comment>
<keyword evidence="4 7" id="KW-0808">Transferase</keyword>
<comment type="caution">
    <text evidence="8">The sequence shown here is derived from an EMBL/GenBank/DDBJ whole genome shotgun (WGS) entry which is preliminary data.</text>
</comment>
<feature type="binding site" evidence="7">
    <location>
        <position position="149"/>
    </location>
    <ligand>
        <name>S-adenosyl-L-methionine</name>
        <dbReference type="ChEBI" id="CHEBI:59789"/>
    </ligand>
</feature>